<dbReference type="InterPro" id="IPR003593">
    <property type="entry name" value="AAA+_ATPase"/>
</dbReference>
<accession>A0A4R4NVB2</accession>
<dbReference type="Pfam" id="PF00005">
    <property type="entry name" value="ABC_tran"/>
    <property type="match status" value="2"/>
</dbReference>
<evidence type="ECO:0000256" key="3">
    <source>
        <dbReference type="SAM" id="MobiDB-lite"/>
    </source>
</evidence>
<evidence type="ECO:0000256" key="2">
    <source>
        <dbReference type="ARBA" id="ARBA00022840"/>
    </source>
</evidence>
<dbReference type="AlphaFoldDB" id="A0A4R4NVB2"/>
<organism evidence="5 6">
    <name type="scientific">Actinomadura bangladeshensis</name>
    <dbReference type="NCBI Taxonomy" id="453573"/>
    <lineage>
        <taxon>Bacteria</taxon>
        <taxon>Bacillati</taxon>
        <taxon>Actinomycetota</taxon>
        <taxon>Actinomycetes</taxon>
        <taxon>Streptosporangiales</taxon>
        <taxon>Thermomonosporaceae</taxon>
        <taxon>Actinomadura</taxon>
    </lineage>
</organism>
<dbReference type="GO" id="GO:0005524">
    <property type="term" value="F:ATP binding"/>
    <property type="evidence" value="ECO:0007669"/>
    <property type="project" value="UniProtKB-KW"/>
</dbReference>
<dbReference type="Proteomes" id="UP000295431">
    <property type="component" value="Unassembled WGS sequence"/>
</dbReference>
<dbReference type="InterPro" id="IPR027417">
    <property type="entry name" value="P-loop_NTPase"/>
</dbReference>
<dbReference type="PROSITE" id="PS50893">
    <property type="entry name" value="ABC_TRANSPORTER_2"/>
    <property type="match status" value="2"/>
</dbReference>
<evidence type="ECO:0000259" key="4">
    <source>
        <dbReference type="PROSITE" id="PS50893"/>
    </source>
</evidence>
<dbReference type="PANTHER" id="PTHR42855:SF2">
    <property type="entry name" value="DRUG RESISTANCE ABC TRANSPORTER,ATP-BINDING PROTEIN"/>
    <property type="match status" value="1"/>
</dbReference>
<keyword evidence="6" id="KW-1185">Reference proteome</keyword>
<evidence type="ECO:0000313" key="6">
    <source>
        <dbReference type="Proteomes" id="UP000295431"/>
    </source>
</evidence>
<dbReference type="NCBIfam" id="NF000355">
    <property type="entry name" value="ribo_prot_ABC_F"/>
    <property type="match status" value="1"/>
</dbReference>
<dbReference type="CDD" id="cd03221">
    <property type="entry name" value="ABCF_EF-3"/>
    <property type="match status" value="2"/>
</dbReference>
<feature type="region of interest" description="Disordered" evidence="3">
    <location>
        <begin position="285"/>
        <end position="312"/>
    </location>
</feature>
<dbReference type="PROSITE" id="PS00211">
    <property type="entry name" value="ABC_TRANSPORTER_1"/>
    <property type="match status" value="2"/>
</dbReference>
<dbReference type="PANTHER" id="PTHR42855">
    <property type="entry name" value="ABC TRANSPORTER ATP-BINDING SUBUNIT"/>
    <property type="match status" value="1"/>
</dbReference>
<feature type="domain" description="ABC transporter" evidence="4">
    <location>
        <begin position="333"/>
        <end position="551"/>
    </location>
</feature>
<sequence>MRTVAQLAFTDVTKRYGDRVVLDRVSFTVRPGERVGVIGDNGSGKSTLLKLMAHAERPDNGDLAVAAPGGVGYLPQALALPPHATVADAVDLALAGLRELETRIRAAERSLGDTPADLDAYAALLTEFEARDGYEADARVDIALHGLGLPGLDRDRPLGTLSGGERSRLALAATLASAPELLLLDEPTNDLDDPSVAWLEQRLRAHRGTVVAITHDRTFLERVTTAVLEVGDGRVRRYGDGYGGYLAAKAAERAAQARAHEEWKAEQNRHAALVAANAGRLADIPRKTPKAGMGTGTWRARSRTHGAAGRIRQSRQRLRWLTDHPAPPPPEPLRFTAALATETAPGTEVAALNGVVVEGRLRLDALTIRTGERLLITGPNGAGKTTLMRVLAGDLRPDEGDVRRTGRVGFFRQDEPDAARAPHRTVLHAYAHGRPGSLDDHADALLALGLFRPSDLSLRVGELSYGQRRRIDLARLVSEPADLLLLDEPTNHLAPMLVEQLEEALASYRGALVIVTHDRRLRAAFTGTRLTLGGTPWRDAAQRHRADVTPSPLG</sequence>
<protein>
    <submittedName>
        <fullName evidence="5">TlrC/CarA/OleB/SrmB family ABC-F type ribosomal protection protein</fullName>
    </submittedName>
</protein>
<proteinExistence type="predicted"/>
<evidence type="ECO:0000256" key="1">
    <source>
        <dbReference type="ARBA" id="ARBA00022741"/>
    </source>
</evidence>
<reference evidence="5 6" key="1">
    <citation type="submission" date="2019-03" db="EMBL/GenBank/DDBJ databases">
        <title>Draft genome sequences of novel Actinobacteria.</title>
        <authorList>
            <person name="Sahin N."/>
            <person name="Ay H."/>
            <person name="Saygin H."/>
        </authorList>
    </citation>
    <scope>NUCLEOTIDE SEQUENCE [LARGE SCALE GENOMIC DNA]</scope>
    <source>
        <strain evidence="5 6">DSM 45347</strain>
    </source>
</reference>
<dbReference type="EMBL" id="SMJW01000148">
    <property type="protein sequence ID" value="TDC12043.1"/>
    <property type="molecule type" value="Genomic_DNA"/>
</dbReference>
<feature type="domain" description="ABC transporter" evidence="4">
    <location>
        <begin position="7"/>
        <end position="257"/>
    </location>
</feature>
<dbReference type="OrthoDB" id="3207002at2"/>
<evidence type="ECO:0000313" key="5">
    <source>
        <dbReference type="EMBL" id="TDC12043.1"/>
    </source>
</evidence>
<dbReference type="GO" id="GO:0016887">
    <property type="term" value="F:ATP hydrolysis activity"/>
    <property type="evidence" value="ECO:0007669"/>
    <property type="project" value="InterPro"/>
</dbReference>
<dbReference type="InterPro" id="IPR051309">
    <property type="entry name" value="ABCF_ATPase"/>
</dbReference>
<comment type="caution">
    <text evidence="5">The sequence shown here is derived from an EMBL/GenBank/DDBJ whole genome shotgun (WGS) entry which is preliminary data.</text>
</comment>
<dbReference type="NCBIfam" id="NF000171">
    <property type="entry name" value="ABCF_producer"/>
    <property type="match status" value="1"/>
</dbReference>
<dbReference type="FunFam" id="3.40.50.300:FF:000011">
    <property type="entry name" value="Putative ABC transporter ATP-binding component"/>
    <property type="match status" value="1"/>
</dbReference>
<keyword evidence="2" id="KW-0067">ATP-binding</keyword>
<dbReference type="SMART" id="SM00382">
    <property type="entry name" value="AAA"/>
    <property type="match status" value="2"/>
</dbReference>
<gene>
    <name evidence="5" type="primary">abc-f</name>
    <name evidence="5" type="ORF">E1284_25485</name>
</gene>
<dbReference type="InterPro" id="IPR003439">
    <property type="entry name" value="ABC_transporter-like_ATP-bd"/>
</dbReference>
<dbReference type="Gene3D" id="3.40.50.300">
    <property type="entry name" value="P-loop containing nucleotide triphosphate hydrolases"/>
    <property type="match status" value="2"/>
</dbReference>
<name>A0A4R4NVB2_9ACTN</name>
<dbReference type="SUPFAM" id="SSF52540">
    <property type="entry name" value="P-loop containing nucleoside triphosphate hydrolases"/>
    <property type="match status" value="2"/>
</dbReference>
<dbReference type="RefSeq" id="WP_131942669.1">
    <property type="nucleotide sequence ID" value="NZ_BAAAMX010000027.1"/>
</dbReference>
<keyword evidence="1" id="KW-0547">Nucleotide-binding</keyword>
<dbReference type="InterPro" id="IPR017871">
    <property type="entry name" value="ABC_transporter-like_CS"/>
</dbReference>